<accession>A0A369UKB5</accession>
<dbReference type="Proteomes" id="UP000253782">
    <property type="component" value="Unassembled WGS sequence"/>
</dbReference>
<evidence type="ECO:0008006" key="4">
    <source>
        <dbReference type="Google" id="ProtNLM"/>
    </source>
</evidence>
<feature type="transmembrane region" description="Helical" evidence="1">
    <location>
        <begin position="153"/>
        <end position="170"/>
    </location>
</feature>
<sequence length="747" mass="83552">MIYMPLSQRPFLRLFGALLLIWLLLNLPVLLGLRVLPWDAINQFYPTVYFNANTLRHGLAPWWNPYIYSGYPQIADPQGMLFSPLLMGWMLLRSNPSASWFAWGVLLHLLMGGTAMLAGLRRSGANTFGALIGAVVFMADGVAAARLEHTPIVLAYAYAPVAWLALRHFMSSPNWRSGLWFGLASGALITQLVQLTYLLVLMLVIYAIAATIAHWRRYSAIDRRRWCAGMGIALLVAVALGLPQLLLSWAYISVSNRAVLPLDAATVTSLDSRVFLSLFDPNVWHALRGQYNGPASRAEGYLYLGAVPTLLLMGLGLAWKQPQQRRQLLFFAAVALLACLYMFGVNTPFYGWLYSWLPGIQQFRRPSDAAYLLNLSFAVFIGLAASHLDLHSRRHVMWLLALATAWLGLASLHMRDVGVRWQSPTILAFVLACIALWHVGRFATKARHHTFWLLALLVADYRCFNLNGTFNQGRDQARSFIRDEAVNRLAEQLKSEPGTLPQRIETVEAGVYWDNLVVLRGLSSTQGYNPLRYALYDHWYGARDSGSLPRPNTAFNPAPDSDLSALLGVGYLVKGLKENASSWSPPRGYELSFATTKVEVWRNTGAYPHLLTPVTARMQDDASSLSPENFSSTDFRETIWLTPRDEQDRLAAEANMVNCGHRLRLLESHATPTQLTIHAHASEGPGWLVLSELDFPGWEATSDGLALPIHRANGMFRAVCVPTGEHSVQFTFHPWAMVADAWRRTRH</sequence>
<reference evidence="2 3" key="1">
    <citation type="submission" date="2018-07" db="EMBL/GenBank/DDBJ databases">
        <title>Dyella tabacisoli L4-6T, whole genome shotgun sequence.</title>
        <authorList>
            <person name="Zhou X.-K."/>
            <person name="Li W.-J."/>
            <person name="Duan Y.-Q."/>
        </authorList>
    </citation>
    <scope>NUCLEOTIDE SEQUENCE [LARGE SCALE GENOMIC DNA]</scope>
    <source>
        <strain evidence="2 3">L4-6</strain>
    </source>
</reference>
<protein>
    <recommendedName>
        <fullName evidence="4">YfhO family protein</fullName>
    </recommendedName>
</protein>
<dbReference type="InterPro" id="IPR018580">
    <property type="entry name" value="Uncharacterised_YfhO"/>
</dbReference>
<comment type="caution">
    <text evidence="2">The sequence shown here is derived from an EMBL/GenBank/DDBJ whole genome shotgun (WGS) entry which is preliminary data.</text>
</comment>
<keyword evidence="3" id="KW-1185">Reference proteome</keyword>
<feature type="transmembrane region" description="Helical" evidence="1">
    <location>
        <begin position="426"/>
        <end position="444"/>
    </location>
</feature>
<feature type="transmembrane region" description="Helical" evidence="1">
    <location>
        <begin position="227"/>
        <end position="252"/>
    </location>
</feature>
<dbReference type="EMBL" id="QQAH01000015">
    <property type="protein sequence ID" value="RDD80763.1"/>
    <property type="molecule type" value="Genomic_DNA"/>
</dbReference>
<dbReference type="OrthoDB" id="9772884at2"/>
<evidence type="ECO:0000313" key="3">
    <source>
        <dbReference type="Proteomes" id="UP000253782"/>
    </source>
</evidence>
<gene>
    <name evidence="2" type="ORF">DVJ77_16155</name>
</gene>
<feature type="transmembrane region" description="Helical" evidence="1">
    <location>
        <begin position="199"/>
        <end position="215"/>
    </location>
</feature>
<dbReference type="PANTHER" id="PTHR38454:SF1">
    <property type="entry name" value="INTEGRAL MEMBRANE PROTEIN"/>
    <property type="match status" value="1"/>
</dbReference>
<keyword evidence="1" id="KW-0472">Membrane</keyword>
<feature type="transmembrane region" description="Helical" evidence="1">
    <location>
        <begin position="127"/>
        <end position="147"/>
    </location>
</feature>
<keyword evidence="1" id="KW-0812">Transmembrane</keyword>
<feature type="transmembrane region" description="Helical" evidence="1">
    <location>
        <begin position="395"/>
        <end position="414"/>
    </location>
</feature>
<feature type="transmembrane region" description="Helical" evidence="1">
    <location>
        <begin position="100"/>
        <end position="120"/>
    </location>
</feature>
<organism evidence="2 3">
    <name type="scientific">Dyella tabacisoli</name>
    <dbReference type="NCBI Taxonomy" id="2282381"/>
    <lineage>
        <taxon>Bacteria</taxon>
        <taxon>Pseudomonadati</taxon>
        <taxon>Pseudomonadota</taxon>
        <taxon>Gammaproteobacteria</taxon>
        <taxon>Lysobacterales</taxon>
        <taxon>Rhodanobacteraceae</taxon>
        <taxon>Dyella</taxon>
    </lineage>
</organism>
<feature type="transmembrane region" description="Helical" evidence="1">
    <location>
        <begin position="328"/>
        <end position="349"/>
    </location>
</feature>
<name>A0A369UKB5_9GAMM</name>
<evidence type="ECO:0000256" key="1">
    <source>
        <dbReference type="SAM" id="Phobius"/>
    </source>
</evidence>
<evidence type="ECO:0000313" key="2">
    <source>
        <dbReference type="EMBL" id="RDD80763.1"/>
    </source>
</evidence>
<proteinExistence type="predicted"/>
<dbReference type="PANTHER" id="PTHR38454">
    <property type="entry name" value="INTEGRAL MEMBRANE PROTEIN-RELATED"/>
    <property type="match status" value="1"/>
</dbReference>
<keyword evidence="1" id="KW-1133">Transmembrane helix</keyword>
<feature type="transmembrane region" description="Helical" evidence="1">
    <location>
        <begin position="301"/>
        <end position="319"/>
    </location>
</feature>
<feature type="transmembrane region" description="Helical" evidence="1">
    <location>
        <begin position="369"/>
        <end position="388"/>
    </location>
</feature>
<dbReference type="AlphaFoldDB" id="A0A369UKB5"/>
<dbReference type="Pfam" id="PF09586">
    <property type="entry name" value="YfhO"/>
    <property type="match status" value="1"/>
</dbReference>